<reference evidence="2" key="1">
    <citation type="journal article" date="2021" name="Mol. Ecol. Resour.">
        <title>Apolygus lucorum genome provides insights into omnivorousness and mesophyll feeding.</title>
        <authorList>
            <person name="Liu Y."/>
            <person name="Liu H."/>
            <person name="Wang H."/>
            <person name="Huang T."/>
            <person name="Liu B."/>
            <person name="Yang B."/>
            <person name="Yin L."/>
            <person name="Li B."/>
            <person name="Zhang Y."/>
            <person name="Zhang S."/>
            <person name="Jiang F."/>
            <person name="Zhang X."/>
            <person name="Ren Y."/>
            <person name="Wang B."/>
            <person name="Wang S."/>
            <person name="Lu Y."/>
            <person name="Wu K."/>
            <person name="Fan W."/>
            <person name="Wang G."/>
        </authorList>
    </citation>
    <scope>NUCLEOTIDE SEQUENCE</scope>
    <source>
        <strain evidence="2">12Hb</strain>
    </source>
</reference>
<evidence type="ECO:0000256" key="1">
    <source>
        <dbReference type="SAM" id="MobiDB-lite"/>
    </source>
</evidence>
<accession>A0A8S9WU51</accession>
<evidence type="ECO:0000313" key="3">
    <source>
        <dbReference type="Proteomes" id="UP000466442"/>
    </source>
</evidence>
<name>A0A8S9WU51_APOLU</name>
<evidence type="ECO:0000313" key="2">
    <source>
        <dbReference type="EMBL" id="KAF6199729.1"/>
    </source>
</evidence>
<dbReference type="AlphaFoldDB" id="A0A8S9WU51"/>
<dbReference type="EMBL" id="WIXP02000014">
    <property type="protein sequence ID" value="KAF6199729.1"/>
    <property type="molecule type" value="Genomic_DNA"/>
</dbReference>
<comment type="caution">
    <text evidence="2">The sequence shown here is derived from an EMBL/GenBank/DDBJ whole genome shotgun (WGS) entry which is preliminary data.</text>
</comment>
<feature type="region of interest" description="Disordered" evidence="1">
    <location>
        <begin position="1"/>
        <end position="23"/>
    </location>
</feature>
<keyword evidence="3" id="KW-1185">Reference proteome</keyword>
<organism evidence="2 3">
    <name type="scientific">Apolygus lucorum</name>
    <name type="common">Small green plant bug</name>
    <name type="synonym">Lygocoris lucorum</name>
    <dbReference type="NCBI Taxonomy" id="248454"/>
    <lineage>
        <taxon>Eukaryota</taxon>
        <taxon>Metazoa</taxon>
        <taxon>Ecdysozoa</taxon>
        <taxon>Arthropoda</taxon>
        <taxon>Hexapoda</taxon>
        <taxon>Insecta</taxon>
        <taxon>Pterygota</taxon>
        <taxon>Neoptera</taxon>
        <taxon>Paraneoptera</taxon>
        <taxon>Hemiptera</taxon>
        <taxon>Heteroptera</taxon>
        <taxon>Panheteroptera</taxon>
        <taxon>Cimicomorpha</taxon>
        <taxon>Miridae</taxon>
        <taxon>Mirini</taxon>
        <taxon>Apolygus</taxon>
    </lineage>
</organism>
<protein>
    <submittedName>
        <fullName evidence="2">Uncharacterized protein</fullName>
    </submittedName>
</protein>
<gene>
    <name evidence="2" type="ORF">GE061_006027</name>
</gene>
<proteinExistence type="predicted"/>
<dbReference type="Proteomes" id="UP000466442">
    <property type="component" value="Unassembled WGS sequence"/>
</dbReference>
<sequence>MISQKLNDEAGLQNLKNPDGFNMAKSEYQPKRRLIVWRIFLLSNPPLFILGSQTGQTTSSTFRRRETDEKVLSPSFLLPSIRFQSFSGDNVSTSVEK</sequence>